<proteinExistence type="predicted"/>
<feature type="transmembrane region" description="Helical" evidence="1">
    <location>
        <begin position="133"/>
        <end position="150"/>
    </location>
</feature>
<keyword evidence="1" id="KW-0812">Transmembrane</keyword>
<feature type="transmembrane region" description="Helical" evidence="1">
    <location>
        <begin position="364"/>
        <end position="383"/>
    </location>
</feature>
<dbReference type="AlphaFoldDB" id="A0A6J5YHH1"/>
<protein>
    <submittedName>
        <fullName evidence="2">Unannotated protein</fullName>
    </submittedName>
</protein>
<keyword evidence="1" id="KW-0472">Membrane</keyword>
<feature type="transmembrane region" description="Helical" evidence="1">
    <location>
        <begin position="423"/>
        <end position="441"/>
    </location>
</feature>
<feature type="transmembrane region" description="Helical" evidence="1">
    <location>
        <begin position="395"/>
        <end position="411"/>
    </location>
</feature>
<dbReference type="Pfam" id="PF09913">
    <property type="entry name" value="DUF2142"/>
    <property type="match status" value="1"/>
</dbReference>
<keyword evidence="1" id="KW-1133">Transmembrane helix</keyword>
<feature type="transmembrane region" description="Helical" evidence="1">
    <location>
        <begin position="333"/>
        <end position="352"/>
    </location>
</feature>
<feature type="transmembrane region" description="Helical" evidence="1">
    <location>
        <begin position="162"/>
        <end position="179"/>
    </location>
</feature>
<evidence type="ECO:0000256" key="1">
    <source>
        <dbReference type="SAM" id="Phobius"/>
    </source>
</evidence>
<dbReference type="EMBL" id="CAESAJ010000003">
    <property type="protein sequence ID" value="CAB4329761.1"/>
    <property type="molecule type" value="Genomic_DNA"/>
</dbReference>
<feature type="transmembrane region" description="Helical" evidence="1">
    <location>
        <begin position="239"/>
        <end position="257"/>
    </location>
</feature>
<name>A0A6J5YHH1_9ZZZZ</name>
<sequence length="507" mass="57198">MHSRFRPLLSKVLRPKTITFLFVAALGFLVVTPINGGADEPMHQATAWYYVTHGTPPSTLGVEVFDIPKALTVNPCFQLQAKMVDASCMPTRPELSGISNQGFVINYPPFYYYVVGAGQVLVHAIKPGFEDEGGRLASLMLNFCVMGWLFRRVSQKYRSSQSYLMILATPIVVFYWAVVNPTGWEITCALWFTFELTQVFGRADSTQKVSDSRDHHPDKQLLLLGLAGLALSSARPVGFIWMALLTSVAFMLNYGALNKNHLQKIAVALSPGAIFGVVWNYLNPVRLTWERSVTEGLVVNPDVGDYIRWTVTALEQTPAYVYQIFGILGWLDAPNSALLVLVLTVSWAWYLRATHMSAAVPNKAWFAIFVSVFVVPTILQVGRWNSFPHWWQGRYTLPVIVGIILMLMLRSDNSRIPRFELKWLANLSAVSLAWMVLQVIFRYSFGVYEQLPLRTTDPGIGIYRFSFGLIIVVLLSLWTLTLWNERDCEVEELQSNGQTVTHNAKWN</sequence>
<accession>A0A6J5YHH1</accession>
<feature type="transmembrane region" description="Helical" evidence="1">
    <location>
        <begin position="461"/>
        <end position="483"/>
    </location>
</feature>
<dbReference type="InterPro" id="IPR018674">
    <property type="entry name" value="DUF2142_membrane"/>
</dbReference>
<organism evidence="2">
    <name type="scientific">freshwater metagenome</name>
    <dbReference type="NCBI Taxonomy" id="449393"/>
    <lineage>
        <taxon>unclassified sequences</taxon>
        <taxon>metagenomes</taxon>
        <taxon>ecological metagenomes</taxon>
    </lineage>
</organism>
<gene>
    <name evidence="2" type="ORF">UFOPK3770_00060</name>
</gene>
<feature type="transmembrane region" description="Helical" evidence="1">
    <location>
        <begin position="264"/>
        <end position="282"/>
    </location>
</feature>
<reference evidence="2" key="1">
    <citation type="submission" date="2020-05" db="EMBL/GenBank/DDBJ databases">
        <authorList>
            <person name="Chiriac C."/>
            <person name="Salcher M."/>
            <person name="Ghai R."/>
            <person name="Kavagutti S V."/>
        </authorList>
    </citation>
    <scope>NUCLEOTIDE SEQUENCE</scope>
</reference>
<evidence type="ECO:0000313" key="2">
    <source>
        <dbReference type="EMBL" id="CAB4329761.1"/>
    </source>
</evidence>